<dbReference type="SUPFAM" id="SSF48452">
    <property type="entry name" value="TPR-like"/>
    <property type="match status" value="1"/>
</dbReference>
<evidence type="ECO:0000313" key="5">
    <source>
        <dbReference type="EMBL" id="GGK22355.1"/>
    </source>
</evidence>
<gene>
    <name evidence="5" type="ORF">GCM10008955_14840</name>
</gene>
<sequence length="401" mass="44508">MLNRDNADAVRWGMEAVKIAEDCQDTEALVLAFGTVGTAMLLAGNEDGRGYLERSLDLGEKAQLDQQVAVAYGNLGSVAGELYQFPRADQYLQAGLRYCAEHGIESQGHYIQAWQALSWFYQGQWNRASEAALGVTRLSRASAISRMMALVSLGRIRTRRGDPEALSALDEALAMAVQTVTLQRLAPVGAARAETAWLAGDHNRVLNETREVLELAVRHRHVWFVGELVYWRWKAGDTEIHAPMVATPFALQMAGQWREAAEEWQRLKCPYETARALAESEDETALREALNIFERLGAWPAASMTARHLREHGVRGIPRGPRAATRANPAHLTTRELEVLHLLQQGLQNAEIARKLHLSTKTAGHHVSSILSKLGVRSRTEAVREATRLALLQHGDPDRPN</sequence>
<keyword evidence="3" id="KW-0804">Transcription</keyword>
<dbReference type="PRINTS" id="PR00038">
    <property type="entry name" value="HTHLUXR"/>
</dbReference>
<dbReference type="PANTHER" id="PTHR44688">
    <property type="entry name" value="DNA-BINDING TRANSCRIPTIONAL ACTIVATOR DEVR_DOSR"/>
    <property type="match status" value="1"/>
</dbReference>
<dbReference type="SMART" id="SM00421">
    <property type="entry name" value="HTH_LUXR"/>
    <property type="match status" value="1"/>
</dbReference>
<dbReference type="RefSeq" id="WP_189006054.1">
    <property type="nucleotide sequence ID" value="NZ_BMPP01000005.1"/>
</dbReference>
<accession>A0ABQ2ER46</accession>
<dbReference type="Proteomes" id="UP000647587">
    <property type="component" value="Unassembled WGS sequence"/>
</dbReference>
<dbReference type="SUPFAM" id="SSF46894">
    <property type="entry name" value="C-terminal effector domain of the bipartite response regulators"/>
    <property type="match status" value="1"/>
</dbReference>
<dbReference type="InterPro" id="IPR011990">
    <property type="entry name" value="TPR-like_helical_dom_sf"/>
</dbReference>
<evidence type="ECO:0000259" key="4">
    <source>
        <dbReference type="PROSITE" id="PS50043"/>
    </source>
</evidence>
<dbReference type="PROSITE" id="PS50043">
    <property type="entry name" value="HTH_LUXR_2"/>
    <property type="match status" value="1"/>
</dbReference>
<protein>
    <recommendedName>
        <fullName evidence="4">HTH luxR-type domain-containing protein</fullName>
    </recommendedName>
</protein>
<dbReference type="CDD" id="cd06170">
    <property type="entry name" value="LuxR_C_like"/>
    <property type="match status" value="1"/>
</dbReference>
<dbReference type="Pfam" id="PF00196">
    <property type="entry name" value="GerE"/>
    <property type="match status" value="1"/>
</dbReference>
<keyword evidence="6" id="KW-1185">Reference proteome</keyword>
<name>A0ABQ2ER46_9DEIO</name>
<dbReference type="Gene3D" id="1.25.40.10">
    <property type="entry name" value="Tetratricopeptide repeat domain"/>
    <property type="match status" value="1"/>
</dbReference>
<keyword evidence="1" id="KW-0805">Transcription regulation</keyword>
<dbReference type="InterPro" id="IPR036388">
    <property type="entry name" value="WH-like_DNA-bd_sf"/>
</dbReference>
<feature type="domain" description="HTH luxR-type" evidence="4">
    <location>
        <begin position="325"/>
        <end position="390"/>
    </location>
</feature>
<keyword evidence="2" id="KW-0238">DNA-binding</keyword>
<evidence type="ECO:0000313" key="6">
    <source>
        <dbReference type="Proteomes" id="UP000647587"/>
    </source>
</evidence>
<dbReference type="Gene3D" id="1.10.10.10">
    <property type="entry name" value="Winged helix-like DNA-binding domain superfamily/Winged helix DNA-binding domain"/>
    <property type="match status" value="1"/>
</dbReference>
<dbReference type="InterPro" id="IPR000792">
    <property type="entry name" value="Tscrpt_reg_LuxR_C"/>
</dbReference>
<evidence type="ECO:0000256" key="3">
    <source>
        <dbReference type="ARBA" id="ARBA00023163"/>
    </source>
</evidence>
<dbReference type="EMBL" id="BMPP01000005">
    <property type="protein sequence ID" value="GGK22355.1"/>
    <property type="molecule type" value="Genomic_DNA"/>
</dbReference>
<comment type="caution">
    <text evidence="5">The sequence shown here is derived from an EMBL/GenBank/DDBJ whole genome shotgun (WGS) entry which is preliminary data.</text>
</comment>
<organism evidence="5 6">
    <name type="scientific">Deinococcus malanensis</name>
    <dbReference type="NCBI Taxonomy" id="1706855"/>
    <lineage>
        <taxon>Bacteria</taxon>
        <taxon>Thermotogati</taxon>
        <taxon>Deinococcota</taxon>
        <taxon>Deinococci</taxon>
        <taxon>Deinococcales</taxon>
        <taxon>Deinococcaceae</taxon>
        <taxon>Deinococcus</taxon>
    </lineage>
</organism>
<dbReference type="PANTHER" id="PTHR44688:SF16">
    <property type="entry name" value="DNA-BINDING TRANSCRIPTIONAL ACTIVATOR DEVR_DOSR"/>
    <property type="match status" value="1"/>
</dbReference>
<dbReference type="InterPro" id="IPR016032">
    <property type="entry name" value="Sig_transdc_resp-reg_C-effctor"/>
</dbReference>
<proteinExistence type="predicted"/>
<evidence type="ECO:0000256" key="1">
    <source>
        <dbReference type="ARBA" id="ARBA00023015"/>
    </source>
</evidence>
<evidence type="ECO:0000256" key="2">
    <source>
        <dbReference type="ARBA" id="ARBA00023125"/>
    </source>
</evidence>
<reference evidence="6" key="1">
    <citation type="journal article" date="2019" name="Int. J. Syst. Evol. Microbiol.">
        <title>The Global Catalogue of Microorganisms (GCM) 10K type strain sequencing project: providing services to taxonomists for standard genome sequencing and annotation.</title>
        <authorList>
            <consortium name="The Broad Institute Genomics Platform"/>
            <consortium name="The Broad Institute Genome Sequencing Center for Infectious Disease"/>
            <person name="Wu L."/>
            <person name="Ma J."/>
        </authorList>
    </citation>
    <scope>NUCLEOTIDE SEQUENCE [LARGE SCALE GENOMIC DNA]</scope>
    <source>
        <strain evidence="6">JCM 30331</strain>
    </source>
</reference>